<evidence type="ECO:0000256" key="1">
    <source>
        <dbReference type="SAM" id="MobiDB-lite"/>
    </source>
</evidence>
<comment type="caution">
    <text evidence="2">The sequence shown here is derived from an EMBL/GenBank/DDBJ whole genome shotgun (WGS) entry which is preliminary data.</text>
</comment>
<dbReference type="AlphaFoldDB" id="A0ABD2CDC7"/>
<evidence type="ECO:0000313" key="3">
    <source>
        <dbReference type="Proteomes" id="UP001607303"/>
    </source>
</evidence>
<sequence>MFWKGSMNKRDIGNDTYVYAAAWRRERCSRSNQLMSSCLDNNAQVNWQNIGPESKQLKLIKLNIKISEQIICNDLLPSQPDRSSGGAGSLSGGYSSKLEVSIGARIRGLIGGSSVRSRRPSQLKPTSEWRRSSEKFKHKDAEGPIVGAYVVASIENNFRCDIFRRTAECPCLFSMIQSLGKSKVHDFNVSHGYTLFYVHHKSISHDTFTI</sequence>
<accession>A0ABD2CDC7</accession>
<organism evidence="2 3">
    <name type="scientific">Vespula maculifrons</name>
    <name type="common">Eastern yellow jacket</name>
    <name type="synonym">Wasp</name>
    <dbReference type="NCBI Taxonomy" id="7453"/>
    <lineage>
        <taxon>Eukaryota</taxon>
        <taxon>Metazoa</taxon>
        <taxon>Ecdysozoa</taxon>
        <taxon>Arthropoda</taxon>
        <taxon>Hexapoda</taxon>
        <taxon>Insecta</taxon>
        <taxon>Pterygota</taxon>
        <taxon>Neoptera</taxon>
        <taxon>Endopterygota</taxon>
        <taxon>Hymenoptera</taxon>
        <taxon>Apocrita</taxon>
        <taxon>Aculeata</taxon>
        <taxon>Vespoidea</taxon>
        <taxon>Vespidae</taxon>
        <taxon>Vespinae</taxon>
        <taxon>Vespula</taxon>
    </lineage>
</organism>
<gene>
    <name evidence="2" type="ORF">V1477_008314</name>
</gene>
<name>A0ABD2CDC7_VESMC</name>
<feature type="region of interest" description="Disordered" evidence="1">
    <location>
        <begin position="113"/>
        <end position="135"/>
    </location>
</feature>
<reference evidence="2 3" key="1">
    <citation type="journal article" date="2024" name="Ann. Entomol. Soc. Am.">
        <title>Genomic analyses of the southern and eastern yellowjacket wasps (Hymenoptera: Vespidae) reveal evolutionary signatures of social life.</title>
        <authorList>
            <person name="Catto M.A."/>
            <person name="Caine P.B."/>
            <person name="Orr S.E."/>
            <person name="Hunt B.G."/>
            <person name="Goodisman M.A.D."/>
        </authorList>
    </citation>
    <scope>NUCLEOTIDE SEQUENCE [LARGE SCALE GENOMIC DNA]</scope>
    <source>
        <strain evidence="2">232</strain>
        <tissue evidence="2">Head and thorax</tissue>
    </source>
</reference>
<protein>
    <submittedName>
        <fullName evidence="2">Uncharacterized protein</fullName>
    </submittedName>
</protein>
<evidence type="ECO:0000313" key="2">
    <source>
        <dbReference type="EMBL" id="KAL2742825.1"/>
    </source>
</evidence>
<dbReference type="Proteomes" id="UP001607303">
    <property type="component" value="Unassembled WGS sequence"/>
</dbReference>
<proteinExistence type="predicted"/>
<dbReference type="EMBL" id="JAYRBN010000056">
    <property type="protein sequence ID" value="KAL2742825.1"/>
    <property type="molecule type" value="Genomic_DNA"/>
</dbReference>
<keyword evidence="3" id="KW-1185">Reference proteome</keyword>